<name>A0ABR5HGJ9_9HYPH</name>
<dbReference type="EMBL" id="JTHG01000041">
    <property type="protein sequence ID" value="KMO25788.1"/>
    <property type="molecule type" value="Genomic_DNA"/>
</dbReference>
<reference evidence="1 2" key="1">
    <citation type="submission" date="2014-11" db="EMBL/GenBank/DDBJ databases">
        <title>Comparative genomics of Methylobacterium species.</title>
        <authorList>
            <person name="Chaudhry V."/>
            <person name="Patil P.B."/>
        </authorList>
    </citation>
    <scope>NUCLEOTIDE SEQUENCE [LARGE SCALE GENOMIC DNA]</scope>
    <source>
        <strain evidence="1 2">SE3.6</strain>
    </source>
</reference>
<protein>
    <recommendedName>
        <fullName evidence="3">CdiI immunity protein domain-containing protein</fullName>
    </recommendedName>
</protein>
<comment type="caution">
    <text evidence="1">The sequence shown here is derived from an EMBL/GenBank/DDBJ whole genome shotgun (WGS) entry which is preliminary data.</text>
</comment>
<gene>
    <name evidence="1" type="ORF">QR79_05995</name>
</gene>
<organism evidence="1 2">
    <name type="scientific">Methylobacterium indicum</name>
    <dbReference type="NCBI Taxonomy" id="1775910"/>
    <lineage>
        <taxon>Bacteria</taxon>
        <taxon>Pseudomonadati</taxon>
        <taxon>Pseudomonadota</taxon>
        <taxon>Alphaproteobacteria</taxon>
        <taxon>Hyphomicrobiales</taxon>
        <taxon>Methylobacteriaceae</taxon>
        <taxon>Methylobacterium</taxon>
    </lineage>
</organism>
<accession>A0ABR5HGJ9</accession>
<proteinExistence type="predicted"/>
<evidence type="ECO:0008006" key="3">
    <source>
        <dbReference type="Google" id="ProtNLM"/>
    </source>
</evidence>
<keyword evidence="2" id="KW-1185">Reference proteome</keyword>
<evidence type="ECO:0000313" key="2">
    <source>
        <dbReference type="Proteomes" id="UP000036471"/>
    </source>
</evidence>
<sequence>MYQALDKFMNIETWHSYHPLDEARFFQALHTIVHEPDFNADQMAEYMREKVGIDRNEEEHPYAKAIEHFQAAAWAVRQYLDATQN</sequence>
<evidence type="ECO:0000313" key="1">
    <source>
        <dbReference type="EMBL" id="KMO25788.1"/>
    </source>
</evidence>
<dbReference type="Proteomes" id="UP000036471">
    <property type="component" value="Unassembled WGS sequence"/>
</dbReference>